<gene>
    <name evidence="6" type="ORF">CRH10_05655</name>
</gene>
<dbReference type="InterPro" id="IPR050490">
    <property type="entry name" value="Bact_solute-bd_prot1"/>
</dbReference>
<evidence type="ECO:0000256" key="4">
    <source>
        <dbReference type="ARBA" id="ARBA00023139"/>
    </source>
</evidence>
<organism evidence="6 7">
    <name type="scientific">Faecalibacterium prausnitzii</name>
    <dbReference type="NCBI Taxonomy" id="853"/>
    <lineage>
        <taxon>Bacteria</taxon>
        <taxon>Bacillati</taxon>
        <taxon>Bacillota</taxon>
        <taxon>Clostridia</taxon>
        <taxon>Eubacteriales</taxon>
        <taxon>Oscillospiraceae</taxon>
        <taxon>Faecalibacterium</taxon>
    </lineage>
</organism>
<keyword evidence="5" id="KW-0449">Lipoprotein</keyword>
<accession>A0A291T9N0</accession>
<evidence type="ECO:0000313" key="6">
    <source>
        <dbReference type="EMBL" id="ATL89815.1"/>
    </source>
</evidence>
<dbReference type="SUPFAM" id="SSF53850">
    <property type="entry name" value="Periplasmic binding protein-like II"/>
    <property type="match status" value="1"/>
</dbReference>
<evidence type="ECO:0000256" key="1">
    <source>
        <dbReference type="ARBA" id="ARBA00022475"/>
    </source>
</evidence>
<dbReference type="Gene3D" id="3.40.190.10">
    <property type="entry name" value="Periplasmic binding protein-like II"/>
    <property type="match status" value="2"/>
</dbReference>
<dbReference type="PANTHER" id="PTHR43649">
    <property type="entry name" value="ARABINOSE-BINDING PROTEIN-RELATED"/>
    <property type="match status" value="1"/>
</dbReference>
<dbReference type="AlphaFoldDB" id="A0A291T9N0"/>
<dbReference type="Pfam" id="PF01547">
    <property type="entry name" value="SBP_bac_1"/>
    <property type="match status" value="1"/>
</dbReference>
<keyword evidence="3" id="KW-0472">Membrane</keyword>
<dbReference type="Proteomes" id="UP000223709">
    <property type="component" value="Chromosome"/>
</dbReference>
<keyword evidence="1" id="KW-1003">Cell membrane</keyword>
<name>A0A291T9N0_9FIRM</name>
<evidence type="ECO:0000256" key="5">
    <source>
        <dbReference type="ARBA" id="ARBA00023288"/>
    </source>
</evidence>
<reference evidence="6 7" key="1">
    <citation type="submission" date="2017-10" db="EMBL/GenBank/DDBJ databases">
        <title>Complete Genome Sequence of Faecalibacterium prausnitzii isolated from the gut of healthy adult Indian.</title>
        <authorList>
            <person name="Bag S."/>
            <person name="Ghosh T.S."/>
            <person name="Das B."/>
        </authorList>
    </citation>
    <scope>NUCLEOTIDE SEQUENCE [LARGE SCALE GENOMIC DNA]</scope>
    <source>
        <strain evidence="6 7">Indica</strain>
    </source>
</reference>
<keyword evidence="2" id="KW-0732">Signal</keyword>
<dbReference type="PANTHER" id="PTHR43649:SF33">
    <property type="entry name" value="POLYGALACTURONAN_RHAMNOGALACTURONAN-BINDING PROTEIN YTCQ"/>
    <property type="match status" value="1"/>
</dbReference>
<proteinExistence type="predicted"/>
<evidence type="ECO:0008006" key="8">
    <source>
        <dbReference type="Google" id="ProtNLM"/>
    </source>
</evidence>
<sequence length="547" mass="60444">MEARGSSPSHSINQGGKDFMKERKISRRAVCSAMVASLALGVLEGCGSSSSTAASSAAGSGAAASNERITVRILKSKAANEVAAEQMDVWKVLGEKFNMDFEFDNPPQDNYNERLNLVMMDAQLPDIIMDMPTTEVLKYGESGVILSLNDYIENDMPNLKKEIDKRDGVEKALTYSDGNIYYMPMLDEKVSGNMPYIVRTDWLEKLGIESPVTLEDWENYWHLVKTTDLNGNGTNDEIPFSSYDMTGLRNFCTAFGCLDDFYTDPDDGGKVHYGPIDPKYKEAVTWMHDMYEKGYIDPEIITMDYASFVPKLAQNTVASFYGPLGGMLAAQNATMPASFPGFHVEATVPPKGTAQIHSYIDQEPRAIAAATITASCKNVDRVIALLDYMYSEEGTLLINMGIEGTHYTMQDGKPIFTDYVMNNPDGLSPKNAIGTFTFAQSSGPFILSQDEVTQLDDDAVNRAKQDCIIPFLEESKKYVIPGSTSFSSEDDAVRRAVMADVDTYVDEMIIKFVSGREPLSNWDTYVEKVNGMGIAEVIDIYQKTLNG</sequence>
<evidence type="ECO:0000313" key="7">
    <source>
        <dbReference type="Proteomes" id="UP000223709"/>
    </source>
</evidence>
<dbReference type="EMBL" id="CP023819">
    <property type="protein sequence ID" value="ATL89815.1"/>
    <property type="molecule type" value="Genomic_DNA"/>
</dbReference>
<evidence type="ECO:0000256" key="3">
    <source>
        <dbReference type="ARBA" id="ARBA00023136"/>
    </source>
</evidence>
<keyword evidence="4" id="KW-0564">Palmitate</keyword>
<dbReference type="InterPro" id="IPR006059">
    <property type="entry name" value="SBP"/>
</dbReference>
<evidence type="ECO:0000256" key="2">
    <source>
        <dbReference type="ARBA" id="ARBA00022729"/>
    </source>
</evidence>
<protein>
    <recommendedName>
        <fullName evidence="8">Extracellular solute-binding protein</fullName>
    </recommendedName>
</protein>